<evidence type="ECO:0000256" key="5">
    <source>
        <dbReference type="ARBA" id="ARBA00023239"/>
    </source>
</evidence>
<keyword evidence="3" id="KW-0255">Endonuclease</keyword>
<proteinExistence type="inferred from homology"/>
<dbReference type="GO" id="GO:0016787">
    <property type="term" value="F:hydrolase activity"/>
    <property type="evidence" value="ECO:0007669"/>
    <property type="project" value="UniProtKB-KW"/>
</dbReference>
<keyword evidence="5" id="KW-0456">Lyase</keyword>
<dbReference type="InterPro" id="IPR001568">
    <property type="entry name" value="RNase_T2-like"/>
</dbReference>
<keyword evidence="2" id="KW-0540">Nuclease</keyword>
<evidence type="ECO:0000313" key="7">
    <source>
        <dbReference type="EMBL" id="KAK4595645.1"/>
    </source>
</evidence>
<evidence type="ECO:0000256" key="3">
    <source>
        <dbReference type="ARBA" id="ARBA00022759"/>
    </source>
</evidence>
<dbReference type="InterPro" id="IPR036430">
    <property type="entry name" value="RNase_T2-like_sf"/>
</dbReference>
<dbReference type="InterPro" id="IPR033130">
    <property type="entry name" value="RNase_T2_His_AS_2"/>
</dbReference>
<keyword evidence="4" id="KW-0378">Hydrolase</keyword>
<dbReference type="AlphaFoldDB" id="A0AAN7J2K0"/>
<dbReference type="SUPFAM" id="SSF55895">
    <property type="entry name" value="Ribonuclease Rh-like"/>
    <property type="match status" value="1"/>
</dbReference>
<dbReference type="Proteomes" id="UP001324115">
    <property type="component" value="Unassembled WGS sequence"/>
</dbReference>
<dbReference type="Pfam" id="PF00445">
    <property type="entry name" value="Ribonuclease_T2"/>
    <property type="match status" value="1"/>
</dbReference>
<evidence type="ECO:0000256" key="2">
    <source>
        <dbReference type="ARBA" id="ARBA00022722"/>
    </source>
</evidence>
<dbReference type="GO" id="GO:0005576">
    <property type="term" value="C:extracellular region"/>
    <property type="evidence" value="ECO:0007669"/>
    <property type="project" value="TreeGrafter"/>
</dbReference>
<name>A0AAN7J2K0_QUERU</name>
<organism evidence="7 8">
    <name type="scientific">Quercus rubra</name>
    <name type="common">Northern red oak</name>
    <name type="synonym">Quercus borealis</name>
    <dbReference type="NCBI Taxonomy" id="3512"/>
    <lineage>
        <taxon>Eukaryota</taxon>
        <taxon>Viridiplantae</taxon>
        <taxon>Streptophyta</taxon>
        <taxon>Embryophyta</taxon>
        <taxon>Tracheophyta</taxon>
        <taxon>Spermatophyta</taxon>
        <taxon>Magnoliopsida</taxon>
        <taxon>eudicotyledons</taxon>
        <taxon>Gunneridae</taxon>
        <taxon>Pentapetalae</taxon>
        <taxon>rosids</taxon>
        <taxon>fabids</taxon>
        <taxon>Fagales</taxon>
        <taxon>Fagaceae</taxon>
        <taxon>Quercus</taxon>
    </lineage>
</organism>
<keyword evidence="8" id="KW-1185">Reference proteome</keyword>
<dbReference type="PANTHER" id="PTHR11240:SF75">
    <property type="entry name" value="RIBONUCLEASE 3"/>
    <property type="match status" value="1"/>
</dbReference>
<dbReference type="GO" id="GO:0006401">
    <property type="term" value="P:RNA catabolic process"/>
    <property type="evidence" value="ECO:0007669"/>
    <property type="project" value="TreeGrafter"/>
</dbReference>
<dbReference type="PROSITE" id="PS00531">
    <property type="entry name" value="RNASE_T2_2"/>
    <property type="match status" value="1"/>
</dbReference>
<dbReference type="InterPro" id="IPR018188">
    <property type="entry name" value="RNase_T2_His_AS_1"/>
</dbReference>
<reference evidence="7 8" key="1">
    <citation type="journal article" date="2023" name="G3 (Bethesda)">
        <title>A haplotype-resolved chromosome-scale genome for Quercus rubra L. provides insights into the genetics of adaptive traits for red oak species.</title>
        <authorList>
            <person name="Kapoor B."/>
            <person name="Jenkins J."/>
            <person name="Schmutz J."/>
            <person name="Zhebentyayeva T."/>
            <person name="Kuelheim C."/>
            <person name="Coggeshall M."/>
            <person name="Heim C."/>
            <person name="Lasky J.R."/>
            <person name="Leites L."/>
            <person name="Islam-Faridi N."/>
            <person name="Romero-Severson J."/>
            <person name="DeLeo V.L."/>
            <person name="Lucas S.M."/>
            <person name="Lazic D."/>
            <person name="Gailing O."/>
            <person name="Carlson J."/>
            <person name="Staton M."/>
        </authorList>
    </citation>
    <scope>NUCLEOTIDE SEQUENCE [LARGE SCALE GENOMIC DNA]</scope>
    <source>
        <strain evidence="7">Pseudo-F2</strain>
    </source>
</reference>
<evidence type="ECO:0000256" key="1">
    <source>
        <dbReference type="ARBA" id="ARBA00007469"/>
    </source>
</evidence>
<dbReference type="GO" id="GO:0003723">
    <property type="term" value="F:RNA binding"/>
    <property type="evidence" value="ECO:0007669"/>
    <property type="project" value="InterPro"/>
</dbReference>
<dbReference type="PANTHER" id="PTHR11240">
    <property type="entry name" value="RIBONUCLEASE T2"/>
    <property type="match status" value="1"/>
</dbReference>
<dbReference type="PROSITE" id="PS00530">
    <property type="entry name" value="RNASE_T2_1"/>
    <property type="match status" value="1"/>
</dbReference>
<evidence type="ECO:0000256" key="4">
    <source>
        <dbReference type="ARBA" id="ARBA00022801"/>
    </source>
</evidence>
<comment type="caution">
    <text evidence="7">The sequence shown here is derived from an EMBL/GenBank/DDBJ whole genome shotgun (WGS) entry which is preliminary data.</text>
</comment>
<dbReference type="Gene3D" id="3.90.730.10">
    <property type="entry name" value="Ribonuclease T2-like"/>
    <property type="match status" value="1"/>
</dbReference>
<dbReference type="EMBL" id="JAXUIC010000003">
    <property type="protein sequence ID" value="KAK4595645.1"/>
    <property type="molecule type" value="Genomic_DNA"/>
</dbReference>
<accession>A0AAN7J2K0</accession>
<sequence length="203" mass="23993">MQWPRSYCNVLNMVDEQCYPPVPHRFTVHGLWPQISRGRNDCRDTRRNGPYHPLNWNQVHLNGREVRLLNYYWRDLRAPEGYSQSFWATEYNKHGSCTFNNPTWYFRLTLILVGNFGIFDLRSRLFHLPIGRRIIPGNIYPSTFIRDAVYSVTHRIPILHCVEIDYVFQLLEIRFCANRDSRQLRNCVFSSNCGNSGVLIPLA</sequence>
<protein>
    <submittedName>
        <fullName evidence="7">Uncharacterized protein</fullName>
    </submittedName>
</protein>
<evidence type="ECO:0000256" key="6">
    <source>
        <dbReference type="RuleBase" id="RU004328"/>
    </source>
</evidence>
<gene>
    <name evidence="7" type="ORF">RGQ29_013932</name>
</gene>
<dbReference type="GO" id="GO:0033897">
    <property type="term" value="F:ribonuclease T2 activity"/>
    <property type="evidence" value="ECO:0007669"/>
    <property type="project" value="InterPro"/>
</dbReference>
<evidence type="ECO:0000313" key="8">
    <source>
        <dbReference type="Proteomes" id="UP001324115"/>
    </source>
</evidence>
<comment type="similarity">
    <text evidence="1 6">Belongs to the RNase T2 family.</text>
</comment>